<name>A0AAV9J5P8_9PEZI</name>
<organism evidence="2 3">
    <name type="scientific">Oleoguttula mirabilis</name>
    <dbReference type="NCBI Taxonomy" id="1507867"/>
    <lineage>
        <taxon>Eukaryota</taxon>
        <taxon>Fungi</taxon>
        <taxon>Dikarya</taxon>
        <taxon>Ascomycota</taxon>
        <taxon>Pezizomycotina</taxon>
        <taxon>Dothideomycetes</taxon>
        <taxon>Dothideomycetidae</taxon>
        <taxon>Mycosphaerellales</taxon>
        <taxon>Teratosphaeriaceae</taxon>
        <taxon>Oleoguttula</taxon>
    </lineage>
</organism>
<accession>A0AAV9J5P8</accession>
<protein>
    <recommendedName>
        <fullName evidence="4">Sulfotransferase</fullName>
    </recommendedName>
</protein>
<sequence>MATAADYDRLGAWAVMLEPGTDIDRRTRHRTVPLEVLSLGMPRTGTLSMQEALSTLGYATPYHYVSIFANARDADMWLPAFRAKAAGKPFTRREWDQLLGHCGAVTDVPCVYFWRELVAAYPEAKIVLVERDEDKWFASIEGLLEGVLNPVAVYVLRFTDPRWFGRINNTGLQWIEAFFGSTNLAQAKRNARQAYRAHYAGIRATVPKERLLEYELGSGWEPLCEFLGKDVPGVAFPRRNEAKTIQAAFGMVLTKAFRHSLINIAVVVGIGAVVGGAAWRLAV</sequence>
<evidence type="ECO:0000313" key="2">
    <source>
        <dbReference type="EMBL" id="KAK4540175.1"/>
    </source>
</evidence>
<dbReference type="AlphaFoldDB" id="A0AAV9J5P8"/>
<dbReference type="Gene3D" id="3.40.50.300">
    <property type="entry name" value="P-loop containing nucleotide triphosphate hydrolases"/>
    <property type="match status" value="1"/>
</dbReference>
<dbReference type="PANTHER" id="PTHR36978:SF4">
    <property type="entry name" value="P-LOOP CONTAINING NUCLEOSIDE TRIPHOSPHATE HYDROLASE PROTEIN"/>
    <property type="match status" value="1"/>
</dbReference>
<keyword evidence="1" id="KW-0812">Transmembrane</keyword>
<gene>
    <name evidence="2" type="ORF">LTR36_009761</name>
</gene>
<dbReference type="InterPro" id="IPR027417">
    <property type="entry name" value="P-loop_NTPase"/>
</dbReference>
<dbReference type="InterPro" id="IPR040632">
    <property type="entry name" value="Sulfotransfer_4"/>
</dbReference>
<dbReference type="SUPFAM" id="SSF52540">
    <property type="entry name" value="P-loop containing nucleoside triphosphate hydrolases"/>
    <property type="match status" value="1"/>
</dbReference>
<dbReference type="Pfam" id="PF17784">
    <property type="entry name" value="Sulfotransfer_4"/>
    <property type="match status" value="1"/>
</dbReference>
<feature type="transmembrane region" description="Helical" evidence="1">
    <location>
        <begin position="261"/>
        <end position="282"/>
    </location>
</feature>
<dbReference type="Proteomes" id="UP001324427">
    <property type="component" value="Unassembled WGS sequence"/>
</dbReference>
<keyword evidence="1" id="KW-1133">Transmembrane helix</keyword>
<reference evidence="2 3" key="1">
    <citation type="submission" date="2021-11" db="EMBL/GenBank/DDBJ databases">
        <title>Black yeast isolated from Biological Soil Crust.</title>
        <authorList>
            <person name="Kurbessoian T."/>
        </authorList>
    </citation>
    <scope>NUCLEOTIDE SEQUENCE [LARGE SCALE GENOMIC DNA]</scope>
    <source>
        <strain evidence="2 3">CCFEE 5522</strain>
    </source>
</reference>
<evidence type="ECO:0000256" key="1">
    <source>
        <dbReference type="SAM" id="Phobius"/>
    </source>
</evidence>
<evidence type="ECO:0000313" key="3">
    <source>
        <dbReference type="Proteomes" id="UP001324427"/>
    </source>
</evidence>
<evidence type="ECO:0008006" key="4">
    <source>
        <dbReference type="Google" id="ProtNLM"/>
    </source>
</evidence>
<keyword evidence="1" id="KW-0472">Membrane</keyword>
<dbReference type="EMBL" id="JAVFHQ010000073">
    <property type="protein sequence ID" value="KAK4540175.1"/>
    <property type="molecule type" value="Genomic_DNA"/>
</dbReference>
<keyword evidence="3" id="KW-1185">Reference proteome</keyword>
<comment type="caution">
    <text evidence="2">The sequence shown here is derived from an EMBL/GenBank/DDBJ whole genome shotgun (WGS) entry which is preliminary data.</text>
</comment>
<dbReference type="PANTHER" id="PTHR36978">
    <property type="entry name" value="P-LOOP CONTAINING NUCLEOTIDE TRIPHOSPHATE HYDROLASE"/>
    <property type="match status" value="1"/>
</dbReference>
<proteinExistence type="predicted"/>